<comment type="catalytic activity">
    <reaction evidence="7 8">
        <text>dTMP + ATP = dTDP + ADP</text>
        <dbReference type="Rhea" id="RHEA:13517"/>
        <dbReference type="ChEBI" id="CHEBI:30616"/>
        <dbReference type="ChEBI" id="CHEBI:58369"/>
        <dbReference type="ChEBI" id="CHEBI:63528"/>
        <dbReference type="ChEBI" id="CHEBI:456216"/>
        <dbReference type="EC" id="2.7.4.9"/>
    </reaction>
</comment>
<dbReference type="EMBL" id="MHKD01000042">
    <property type="protein sequence ID" value="OGY81725.1"/>
    <property type="molecule type" value="Genomic_DNA"/>
</dbReference>
<protein>
    <recommendedName>
        <fullName evidence="8">Thymidylate kinase</fullName>
        <ecNumber evidence="8">2.7.4.9</ecNumber>
    </recommendedName>
    <alternativeName>
        <fullName evidence="8">dTMP kinase</fullName>
    </alternativeName>
</protein>
<dbReference type="Pfam" id="PF02223">
    <property type="entry name" value="Thymidylate_kin"/>
    <property type="match status" value="1"/>
</dbReference>
<feature type="domain" description="Thymidylate kinase-like" evidence="9">
    <location>
        <begin position="13"/>
        <end position="162"/>
    </location>
</feature>
<dbReference type="AlphaFoldDB" id="A0A1G2AYF1"/>
<keyword evidence="6 8" id="KW-0067">ATP-binding</keyword>
<keyword evidence="3 8" id="KW-0545">Nucleotide biosynthesis</keyword>
<dbReference type="GO" id="GO:0005524">
    <property type="term" value="F:ATP binding"/>
    <property type="evidence" value="ECO:0007669"/>
    <property type="project" value="UniProtKB-UniRule"/>
</dbReference>
<evidence type="ECO:0000313" key="11">
    <source>
        <dbReference type="Proteomes" id="UP000176952"/>
    </source>
</evidence>
<dbReference type="SUPFAM" id="SSF52540">
    <property type="entry name" value="P-loop containing nucleoside triphosphate hydrolases"/>
    <property type="match status" value="1"/>
</dbReference>
<evidence type="ECO:0000256" key="4">
    <source>
        <dbReference type="ARBA" id="ARBA00022741"/>
    </source>
</evidence>
<dbReference type="InterPro" id="IPR039430">
    <property type="entry name" value="Thymidylate_kin-like_dom"/>
</dbReference>
<dbReference type="Proteomes" id="UP000176952">
    <property type="component" value="Unassembled WGS sequence"/>
</dbReference>
<sequence>MAQPKGKFFVLCGTDGSGKGTQTELLIERLRTEGYTVEGADFPRYGQPSCFFVEKYLNGEYGAAGEVNPRAASLFYALDRYDASFGMHQVLDEGKTIVSNRYVSANQGHQASKLATQELRAEFVQWIDELEYGILGIPRPDLTLFLHMPPEMGQKLVEKKTVNRAYLKGGRTKDIHEADIEHLRRATAAYQEMVIHHKDWRQIECMEDDKVLSREEVAARIWTVIEPFMKDIKPKQ</sequence>
<dbReference type="EC" id="2.7.4.9" evidence="8"/>
<comment type="similarity">
    <text evidence="1 8">Belongs to the thymidylate kinase family.</text>
</comment>
<evidence type="ECO:0000313" key="10">
    <source>
        <dbReference type="EMBL" id="OGY81725.1"/>
    </source>
</evidence>
<accession>A0A1G2AYF1</accession>
<gene>
    <name evidence="8" type="primary">tmk</name>
    <name evidence="10" type="ORF">A3F54_01155</name>
</gene>
<comment type="caution">
    <text evidence="8">Lacks conserved residue(s) required for the propagation of feature annotation.</text>
</comment>
<dbReference type="GO" id="GO:0006233">
    <property type="term" value="P:dTDP biosynthetic process"/>
    <property type="evidence" value="ECO:0007669"/>
    <property type="project" value="InterPro"/>
</dbReference>
<dbReference type="GO" id="GO:0006227">
    <property type="term" value="P:dUDP biosynthetic process"/>
    <property type="evidence" value="ECO:0007669"/>
    <property type="project" value="TreeGrafter"/>
</dbReference>
<comment type="caution">
    <text evidence="10">The sequence shown here is derived from an EMBL/GenBank/DDBJ whole genome shotgun (WGS) entry which is preliminary data.</text>
</comment>
<keyword evidence="2 8" id="KW-0808">Transferase</keyword>
<evidence type="ECO:0000256" key="2">
    <source>
        <dbReference type="ARBA" id="ARBA00022679"/>
    </source>
</evidence>
<organism evidence="10 11">
    <name type="scientific">Candidatus Kerfeldbacteria bacterium RIFCSPHIGHO2_12_FULL_48_17</name>
    <dbReference type="NCBI Taxonomy" id="1798542"/>
    <lineage>
        <taxon>Bacteria</taxon>
        <taxon>Candidatus Kerfeldiibacteriota</taxon>
    </lineage>
</organism>
<dbReference type="Gene3D" id="3.40.50.300">
    <property type="entry name" value="P-loop containing nucleotide triphosphate hydrolases"/>
    <property type="match status" value="1"/>
</dbReference>
<keyword evidence="4 8" id="KW-0547">Nucleotide-binding</keyword>
<dbReference type="InterPro" id="IPR018094">
    <property type="entry name" value="Thymidylate_kinase"/>
</dbReference>
<dbReference type="PANTHER" id="PTHR10344:SF4">
    <property type="entry name" value="UMP-CMP KINASE 2, MITOCHONDRIAL"/>
    <property type="match status" value="1"/>
</dbReference>
<evidence type="ECO:0000256" key="8">
    <source>
        <dbReference type="HAMAP-Rule" id="MF_00165"/>
    </source>
</evidence>
<dbReference type="InterPro" id="IPR027417">
    <property type="entry name" value="P-loop_NTPase"/>
</dbReference>
<keyword evidence="5 8" id="KW-0418">Kinase</keyword>
<dbReference type="GO" id="GO:0004798">
    <property type="term" value="F:dTMP kinase activity"/>
    <property type="evidence" value="ECO:0007669"/>
    <property type="project" value="UniProtKB-UniRule"/>
</dbReference>
<dbReference type="GO" id="GO:0005737">
    <property type="term" value="C:cytoplasm"/>
    <property type="evidence" value="ECO:0007669"/>
    <property type="project" value="TreeGrafter"/>
</dbReference>
<proteinExistence type="inferred from homology"/>
<name>A0A1G2AYF1_9BACT</name>
<dbReference type="GO" id="GO:0006235">
    <property type="term" value="P:dTTP biosynthetic process"/>
    <property type="evidence" value="ECO:0007669"/>
    <property type="project" value="UniProtKB-UniRule"/>
</dbReference>
<reference evidence="10 11" key="1">
    <citation type="journal article" date="2016" name="Nat. Commun.">
        <title>Thousands of microbial genomes shed light on interconnected biogeochemical processes in an aquifer system.</title>
        <authorList>
            <person name="Anantharaman K."/>
            <person name="Brown C.T."/>
            <person name="Hug L.A."/>
            <person name="Sharon I."/>
            <person name="Castelle C.J."/>
            <person name="Probst A.J."/>
            <person name="Thomas B.C."/>
            <person name="Singh A."/>
            <person name="Wilkins M.J."/>
            <person name="Karaoz U."/>
            <person name="Brodie E.L."/>
            <person name="Williams K.H."/>
            <person name="Hubbard S.S."/>
            <person name="Banfield J.F."/>
        </authorList>
    </citation>
    <scope>NUCLEOTIDE SEQUENCE [LARGE SCALE GENOMIC DNA]</scope>
</reference>
<comment type="function">
    <text evidence="8">Phosphorylation of dTMP to form dTDP in both de novo and salvage pathways of dTTP synthesis.</text>
</comment>
<dbReference type="HAMAP" id="MF_00165">
    <property type="entry name" value="Thymidylate_kinase"/>
    <property type="match status" value="1"/>
</dbReference>
<evidence type="ECO:0000256" key="1">
    <source>
        <dbReference type="ARBA" id="ARBA00009776"/>
    </source>
</evidence>
<evidence type="ECO:0000256" key="5">
    <source>
        <dbReference type="ARBA" id="ARBA00022777"/>
    </source>
</evidence>
<evidence type="ECO:0000256" key="6">
    <source>
        <dbReference type="ARBA" id="ARBA00022840"/>
    </source>
</evidence>
<dbReference type="PANTHER" id="PTHR10344">
    <property type="entry name" value="THYMIDYLATE KINASE"/>
    <property type="match status" value="1"/>
</dbReference>
<evidence type="ECO:0000256" key="7">
    <source>
        <dbReference type="ARBA" id="ARBA00048743"/>
    </source>
</evidence>
<evidence type="ECO:0000259" key="9">
    <source>
        <dbReference type="Pfam" id="PF02223"/>
    </source>
</evidence>
<dbReference type="STRING" id="1798542.A3F54_01155"/>
<evidence type="ECO:0000256" key="3">
    <source>
        <dbReference type="ARBA" id="ARBA00022727"/>
    </source>
</evidence>